<organism evidence="4 5">
    <name type="scientific">Basidiobolus meristosporus CBS 931.73</name>
    <dbReference type="NCBI Taxonomy" id="1314790"/>
    <lineage>
        <taxon>Eukaryota</taxon>
        <taxon>Fungi</taxon>
        <taxon>Fungi incertae sedis</taxon>
        <taxon>Zoopagomycota</taxon>
        <taxon>Entomophthoromycotina</taxon>
        <taxon>Basidiobolomycetes</taxon>
        <taxon>Basidiobolales</taxon>
        <taxon>Basidiobolaceae</taxon>
        <taxon>Basidiobolus</taxon>
    </lineage>
</organism>
<dbReference type="Gene3D" id="1.20.1250.20">
    <property type="entry name" value="MFS general substrate transporter like domains"/>
    <property type="match status" value="2"/>
</dbReference>
<feature type="transmembrane region" description="Helical" evidence="2">
    <location>
        <begin position="304"/>
        <end position="323"/>
    </location>
</feature>
<evidence type="ECO:0000259" key="3">
    <source>
        <dbReference type="PROSITE" id="PS50850"/>
    </source>
</evidence>
<dbReference type="PROSITE" id="PS50850">
    <property type="entry name" value="MFS"/>
    <property type="match status" value="1"/>
</dbReference>
<dbReference type="SUPFAM" id="SSF103473">
    <property type="entry name" value="MFS general substrate transporter"/>
    <property type="match status" value="1"/>
</dbReference>
<dbReference type="InterPro" id="IPR036259">
    <property type="entry name" value="MFS_trans_sf"/>
</dbReference>
<proteinExistence type="predicted"/>
<feature type="domain" description="Major facilitator superfamily (MFS) profile" evidence="3">
    <location>
        <begin position="33"/>
        <end position="447"/>
    </location>
</feature>
<feature type="transmembrane region" description="Helical" evidence="2">
    <location>
        <begin position="136"/>
        <end position="157"/>
    </location>
</feature>
<dbReference type="GO" id="GO:0022857">
    <property type="term" value="F:transmembrane transporter activity"/>
    <property type="evidence" value="ECO:0007669"/>
    <property type="project" value="InterPro"/>
</dbReference>
<keyword evidence="2" id="KW-1133">Transmembrane helix</keyword>
<feature type="transmembrane region" description="Helical" evidence="2">
    <location>
        <begin position="106"/>
        <end position="124"/>
    </location>
</feature>
<feature type="transmembrane region" description="Helical" evidence="2">
    <location>
        <begin position="418"/>
        <end position="444"/>
    </location>
</feature>
<feature type="transmembrane region" description="Helical" evidence="2">
    <location>
        <begin position="35"/>
        <end position="63"/>
    </location>
</feature>
<dbReference type="Pfam" id="PF07690">
    <property type="entry name" value="MFS_1"/>
    <property type="match status" value="2"/>
</dbReference>
<name>A0A1Y1Z4L0_9FUNG</name>
<evidence type="ECO:0000313" key="4">
    <source>
        <dbReference type="EMBL" id="ORY05136.1"/>
    </source>
</evidence>
<dbReference type="InParanoid" id="A0A1Y1Z4L0"/>
<gene>
    <name evidence="4" type="ORF">K493DRAFT_333684</name>
</gene>
<comment type="caution">
    <text evidence="4">The sequence shown here is derived from an EMBL/GenBank/DDBJ whole genome shotgun (WGS) entry which is preliminary data.</text>
</comment>
<dbReference type="EMBL" id="MCFE01000028">
    <property type="protein sequence ID" value="ORY05136.1"/>
    <property type="molecule type" value="Genomic_DNA"/>
</dbReference>
<feature type="transmembrane region" description="Helical" evidence="2">
    <location>
        <begin position="75"/>
        <end position="94"/>
    </location>
</feature>
<feature type="transmembrane region" description="Helical" evidence="2">
    <location>
        <begin position="267"/>
        <end position="292"/>
    </location>
</feature>
<feature type="transmembrane region" description="Helical" evidence="2">
    <location>
        <begin position="330"/>
        <end position="351"/>
    </location>
</feature>
<evidence type="ECO:0000256" key="2">
    <source>
        <dbReference type="SAM" id="Phobius"/>
    </source>
</evidence>
<dbReference type="PANTHER" id="PTHR23524:SF1">
    <property type="entry name" value="MRH DOMAIN-CONTAINING PROTEIN-RELATED"/>
    <property type="match status" value="1"/>
</dbReference>
<dbReference type="AlphaFoldDB" id="A0A1Y1Z4L0"/>
<comment type="subcellular location">
    <subcellularLocation>
        <location evidence="1">Membrane</location>
        <topology evidence="1">Multi-pass membrane protein</topology>
    </subcellularLocation>
</comment>
<keyword evidence="5" id="KW-1185">Reference proteome</keyword>
<accession>A0A1Y1Z4L0</accession>
<keyword evidence="2" id="KW-0812">Transmembrane</keyword>
<feature type="transmembrane region" description="Helical" evidence="2">
    <location>
        <begin position="204"/>
        <end position="224"/>
    </location>
</feature>
<dbReference type="Proteomes" id="UP000193498">
    <property type="component" value="Unassembled WGS sequence"/>
</dbReference>
<reference evidence="4 5" key="1">
    <citation type="submission" date="2016-07" db="EMBL/GenBank/DDBJ databases">
        <title>Pervasive Adenine N6-methylation of Active Genes in Fungi.</title>
        <authorList>
            <consortium name="DOE Joint Genome Institute"/>
            <person name="Mondo S.J."/>
            <person name="Dannebaum R.O."/>
            <person name="Kuo R.C."/>
            <person name="Labutti K."/>
            <person name="Haridas S."/>
            <person name="Kuo A."/>
            <person name="Salamov A."/>
            <person name="Ahrendt S.R."/>
            <person name="Lipzen A."/>
            <person name="Sullivan W."/>
            <person name="Andreopoulos W.B."/>
            <person name="Clum A."/>
            <person name="Lindquist E."/>
            <person name="Daum C."/>
            <person name="Ramamoorthy G.K."/>
            <person name="Gryganskyi A."/>
            <person name="Culley D."/>
            <person name="Magnuson J.K."/>
            <person name="James T.Y."/>
            <person name="O'Malley M.A."/>
            <person name="Stajich J.E."/>
            <person name="Spatafora J.W."/>
            <person name="Visel A."/>
            <person name="Grigoriev I.V."/>
        </authorList>
    </citation>
    <scope>NUCLEOTIDE SEQUENCE [LARGE SCALE GENOMIC DNA]</scope>
    <source>
        <strain evidence="4 5">CBS 931.73</strain>
    </source>
</reference>
<keyword evidence="2" id="KW-0472">Membrane</keyword>
<dbReference type="CDD" id="cd06174">
    <property type="entry name" value="MFS"/>
    <property type="match status" value="1"/>
</dbReference>
<evidence type="ECO:0000313" key="5">
    <source>
        <dbReference type="Proteomes" id="UP000193498"/>
    </source>
</evidence>
<dbReference type="InterPro" id="IPR011701">
    <property type="entry name" value="MFS"/>
</dbReference>
<feature type="transmembrane region" description="Helical" evidence="2">
    <location>
        <begin position="392"/>
        <end position="412"/>
    </location>
</feature>
<dbReference type="GO" id="GO:0016020">
    <property type="term" value="C:membrane"/>
    <property type="evidence" value="ECO:0007669"/>
    <property type="project" value="UniProtKB-SubCell"/>
</dbReference>
<feature type="transmembrane region" description="Helical" evidence="2">
    <location>
        <begin position="164"/>
        <end position="184"/>
    </location>
</feature>
<dbReference type="STRING" id="1314790.A0A1Y1Z4L0"/>
<sequence length="481" mass="52588">MMKNDSSTEIDEPRKEMRTVFWLFHVNPKVSHVNFFSFLVAVFAAIALIVFLSAGQSSILYFLGENNKQNSHGNTTGSLALYDELLAIVMVIVWGPLSDRIGRRPVYSFAFFLVGLSVALYPLAKNVYPQLLLLRLLFSVGTSGTTSMMTAMLGDILVESGGRVSGITGLCSGLGAVFSAFFLMDVPTKLYKVAHRDELLAVQYGFGIIGGCTMFVALVFFFTLPRVNEEGSGFGIRFKKGNYSELLPSKHFKHLLKGFKAGKDPRVALGFATSFVARADTVIFSTFVALWVQQYFSDLGQAEVLTGMAQTWSLIAAPFYGIMSEHMNKAIVTSIGGVIGAIGCLPFAFTLSPYNKINLVWACFIGVGQIGMIITGMAIVNGPYVRPEIRGSVASAYSFFGAVAIVIVSKLGGYLFDVWMYGAPFLLLGICHVLISIAGITVTFTSRCINAKFSPELIHHPLRGERKPKMDVESKNIDYKQ</sequence>
<dbReference type="OrthoDB" id="18110at2759"/>
<evidence type="ECO:0000256" key="1">
    <source>
        <dbReference type="ARBA" id="ARBA00004141"/>
    </source>
</evidence>
<protein>
    <submittedName>
        <fullName evidence="4">MFS general substrate transporter</fullName>
    </submittedName>
</protein>
<dbReference type="InterPro" id="IPR020846">
    <property type="entry name" value="MFS_dom"/>
</dbReference>
<dbReference type="PANTHER" id="PTHR23524">
    <property type="entry name" value="TRANSPORTER, PUTATIVE (AFU_ORTHOLOGUE AFUA_8G04850)-RELATED"/>
    <property type="match status" value="1"/>
</dbReference>
<feature type="transmembrane region" description="Helical" evidence="2">
    <location>
        <begin position="357"/>
        <end position="380"/>
    </location>
</feature>